<protein>
    <submittedName>
        <fullName evidence="2">Uncharacterized protein</fullName>
    </submittedName>
</protein>
<keyword evidence="3" id="KW-1185">Reference proteome</keyword>
<gene>
    <name evidence="2" type="ORF">RND81_06G074800</name>
</gene>
<organism evidence="2 3">
    <name type="scientific">Saponaria officinalis</name>
    <name type="common">Common soapwort</name>
    <name type="synonym">Lychnis saponaria</name>
    <dbReference type="NCBI Taxonomy" id="3572"/>
    <lineage>
        <taxon>Eukaryota</taxon>
        <taxon>Viridiplantae</taxon>
        <taxon>Streptophyta</taxon>
        <taxon>Embryophyta</taxon>
        <taxon>Tracheophyta</taxon>
        <taxon>Spermatophyta</taxon>
        <taxon>Magnoliopsida</taxon>
        <taxon>eudicotyledons</taxon>
        <taxon>Gunneridae</taxon>
        <taxon>Pentapetalae</taxon>
        <taxon>Caryophyllales</taxon>
        <taxon>Caryophyllaceae</taxon>
        <taxon>Caryophylleae</taxon>
        <taxon>Saponaria</taxon>
    </lineage>
</organism>
<dbReference type="AlphaFoldDB" id="A0AAW1K8X3"/>
<accession>A0AAW1K8X3</accession>
<evidence type="ECO:0000256" key="1">
    <source>
        <dbReference type="SAM" id="MobiDB-lite"/>
    </source>
</evidence>
<name>A0AAW1K8X3_SAPOF</name>
<sequence>MDGEDNYNISEDYDNDNGDDNDDAPYDDELEEDKGDEEDIDDEIHEEDPRFDDFEIMADRAALRGVDVVAPLNQSTSTKQIEVFQKVKDDKKGRSATKGFRTSEAMYLEFDNLGRPMGKWRLKYGQQAGFCMRKFNINWNWKDVSEGTRKLMWEDTMNLFHIADEKRLRKKFLSLVAKRFRDFKSKLVSGWITKTRKRAKFEDDREPPEIWKHIKVEDWKLFKQIKTSSPAKVSSLAFHGLFCAVECAKKNEHHHHLGQNDFSTARPIWIKDGFYPGSTPLSESMENEPTSLVTIDVNRADDWFCAMHSKDKKTGKYVIKKPKTQEVVEKYLEIKKKQKQGEWTPERNKDALYFALGEKEDHPSRARGFGGVNVSMRQAFGAPPPKIKGSKKSGTSSEDREALKKELKEKLRNEMRTELRSNFSSFLQEMGLPISKLPDDVTQLYPNPDHAHMNHQKPTLTWRINEVRDKWASYFTSR</sequence>
<feature type="compositionally biased region" description="Acidic residues" evidence="1">
    <location>
        <begin position="1"/>
        <end position="46"/>
    </location>
</feature>
<dbReference type="PANTHER" id="PTHR33018:SF37">
    <property type="entry name" value="TRANSPOSASE TNP1_EN_SPM-LIKE DOMAIN-CONTAINING PROTEIN"/>
    <property type="match status" value="1"/>
</dbReference>
<dbReference type="PANTHER" id="PTHR33018">
    <property type="entry name" value="OS10G0338966 PROTEIN-RELATED"/>
    <property type="match status" value="1"/>
</dbReference>
<proteinExistence type="predicted"/>
<feature type="region of interest" description="Disordered" evidence="1">
    <location>
        <begin position="1"/>
        <end position="50"/>
    </location>
</feature>
<evidence type="ECO:0000313" key="3">
    <source>
        <dbReference type="Proteomes" id="UP001443914"/>
    </source>
</evidence>
<dbReference type="Proteomes" id="UP001443914">
    <property type="component" value="Unassembled WGS sequence"/>
</dbReference>
<evidence type="ECO:0000313" key="2">
    <source>
        <dbReference type="EMBL" id="KAK9714148.1"/>
    </source>
</evidence>
<feature type="region of interest" description="Disordered" evidence="1">
    <location>
        <begin position="378"/>
        <end position="403"/>
    </location>
</feature>
<comment type="caution">
    <text evidence="2">The sequence shown here is derived from an EMBL/GenBank/DDBJ whole genome shotgun (WGS) entry which is preliminary data.</text>
</comment>
<reference evidence="2" key="1">
    <citation type="submission" date="2024-03" db="EMBL/GenBank/DDBJ databases">
        <title>WGS assembly of Saponaria officinalis var. Norfolk2.</title>
        <authorList>
            <person name="Jenkins J."/>
            <person name="Shu S."/>
            <person name="Grimwood J."/>
            <person name="Barry K."/>
            <person name="Goodstein D."/>
            <person name="Schmutz J."/>
            <person name="Leebens-Mack J."/>
            <person name="Osbourn A."/>
        </authorList>
    </citation>
    <scope>NUCLEOTIDE SEQUENCE [LARGE SCALE GENOMIC DNA]</scope>
    <source>
        <strain evidence="2">JIC</strain>
    </source>
</reference>
<dbReference type="EMBL" id="JBDFQZ010000006">
    <property type="protein sequence ID" value="KAK9714148.1"/>
    <property type="molecule type" value="Genomic_DNA"/>
</dbReference>